<name>A0A6J4UCF6_9BACT</name>
<accession>A0A6J4UCF6</accession>
<protein>
    <submittedName>
        <fullName evidence="1">Uncharacterized protein</fullName>
    </submittedName>
</protein>
<reference evidence="1" key="1">
    <citation type="submission" date="2020-02" db="EMBL/GenBank/DDBJ databases">
        <authorList>
            <person name="Meier V. D."/>
        </authorList>
    </citation>
    <scope>NUCLEOTIDE SEQUENCE</scope>
    <source>
        <strain evidence="1">AVDCRST_MAG19</strain>
    </source>
</reference>
<evidence type="ECO:0000313" key="1">
    <source>
        <dbReference type="EMBL" id="CAA9546614.1"/>
    </source>
</evidence>
<feature type="non-terminal residue" evidence="1">
    <location>
        <position position="1"/>
    </location>
</feature>
<dbReference type="EMBL" id="CADCWL010000017">
    <property type="protein sequence ID" value="CAA9546614.1"/>
    <property type="molecule type" value="Genomic_DNA"/>
</dbReference>
<proteinExistence type="predicted"/>
<dbReference type="AlphaFoldDB" id="A0A6J4UCF6"/>
<organism evidence="1">
    <name type="scientific">uncultured Thermomicrobiales bacterium</name>
    <dbReference type="NCBI Taxonomy" id="1645740"/>
    <lineage>
        <taxon>Bacteria</taxon>
        <taxon>Pseudomonadati</taxon>
        <taxon>Thermomicrobiota</taxon>
        <taxon>Thermomicrobia</taxon>
        <taxon>Thermomicrobiales</taxon>
        <taxon>environmental samples</taxon>
    </lineage>
</organism>
<sequence length="27" mass="2906">DASASFVWAKGSNRIADKSDRLNAAVR</sequence>
<gene>
    <name evidence="1" type="ORF">AVDCRST_MAG19-314</name>
</gene>